<reference evidence="3 4" key="1">
    <citation type="journal article" date="2020" name="IScience">
        <title>Genome Sequencing of the Endangered Kingdonia uniflora (Circaeasteraceae, Ranunculales) Reveals Potential Mechanisms of Evolutionary Specialization.</title>
        <authorList>
            <person name="Sun Y."/>
            <person name="Deng T."/>
            <person name="Zhang A."/>
            <person name="Moore M.J."/>
            <person name="Landis J.B."/>
            <person name="Lin N."/>
            <person name="Zhang H."/>
            <person name="Zhang X."/>
            <person name="Huang J."/>
            <person name="Zhang X."/>
            <person name="Sun H."/>
            <person name="Wang H."/>
        </authorList>
    </citation>
    <scope>NUCLEOTIDE SEQUENCE [LARGE SCALE GENOMIC DNA]</scope>
    <source>
        <strain evidence="3">TB1705</strain>
        <tissue evidence="3">Leaf</tissue>
    </source>
</reference>
<dbReference type="OrthoDB" id="1162097at2759"/>
<accession>A0A7J7KXH7</accession>
<proteinExistence type="predicted"/>
<evidence type="ECO:0000313" key="3">
    <source>
        <dbReference type="EMBL" id="KAF6135038.1"/>
    </source>
</evidence>
<feature type="compositionally biased region" description="Low complexity" evidence="1">
    <location>
        <begin position="38"/>
        <end position="50"/>
    </location>
</feature>
<organism evidence="3 4">
    <name type="scientific">Kingdonia uniflora</name>
    <dbReference type="NCBI Taxonomy" id="39325"/>
    <lineage>
        <taxon>Eukaryota</taxon>
        <taxon>Viridiplantae</taxon>
        <taxon>Streptophyta</taxon>
        <taxon>Embryophyta</taxon>
        <taxon>Tracheophyta</taxon>
        <taxon>Spermatophyta</taxon>
        <taxon>Magnoliopsida</taxon>
        <taxon>Ranunculales</taxon>
        <taxon>Circaeasteraceae</taxon>
        <taxon>Kingdonia</taxon>
    </lineage>
</organism>
<dbReference type="Proteomes" id="UP000541444">
    <property type="component" value="Unassembled WGS sequence"/>
</dbReference>
<name>A0A7J7KXH7_9MAGN</name>
<dbReference type="Pfam" id="PF03108">
    <property type="entry name" value="DBD_Tnp_Mut"/>
    <property type="match status" value="1"/>
</dbReference>
<keyword evidence="4" id="KW-1185">Reference proteome</keyword>
<sequence>MVSPRPHQPQYFFDEEHNCDDPEAIYGTHCPSYQLHPSDNSDSSDSGMNSSEKDERRPEEEDDYSENYNNPMILNVLETWVEAGNYGHSHDNYVSGKEFIISRSSNGSLSWPKFLNFTEYIMGTIPKGFMIQFEQNHMEEEVDPNSKNDLNNLEPEDGYYSTHSSQDGDGIPTIVDLAKHEEFKQYTRIFIRTWSIMNKFTYMERKNDSYRLRFKCTDENCTWMIYARRSPDGHTMTVKGSSVLEHTCEGNSNEKNQLANALWVAKYCEDGLRNCKQSRPLDVKTTIRRIFGIDLSYWTSWNGWTICMERIVALMMKDNLRCML</sequence>
<comment type="caution">
    <text evidence="3">The sequence shown here is derived from an EMBL/GenBank/DDBJ whole genome shotgun (WGS) entry which is preliminary data.</text>
</comment>
<evidence type="ECO:0000256" key="1">
    <source>
        <dbReference type="SAM" id="MobiDB-lite"/>
    </source>
</evidence>
<evidence type="ECO:0000259" key="2">
    <source>
        <dbReference type="Pfam" id="PF03108"/>
    </source>
</evidence>
<protein>
    <recommendedName>
        <fullName evidence="2">Transposase MuDR plant domain-containing protein</fullName>
    </recommendedName>
</protein>
<dbReference type="EMBL" id="JACGCM010002815">
    <property type="protein sequence ID" value="KAF6135038.1"/>
    <property type="molecule type" value="Genomic_DNA"/>
</dbReference>
<dbReference type="InterPro" id="IPR004332">
    <property type="entry name" value="Transposase_MuDR"/>
</dbReference>
<feature type="region of interest" description="Disordered" evidence="1">
    <location>
        <begin position="1"/>
        <end position="69"/>
    </location>
</feature>
<evidence type="ECO:0000313" key="4">
    <source>
        <dbReference type="Proteomes" id="UP000541444"/>
    </source>
</evidence>
<gene>
    <name evidence="3" type="ORF">GIB67_014087</name>
</gene>
<feature type="domain" description="Transposase MuDR plant" evidence="2">
    <location>
        <begin position="190"/>
        <end position="237"/>
    </location>
</feature>
<dbReference type="AlphaFoldDB" id="A0A7J7KXH7"/>